<dbReference type="Proteomes" id="UP000324832">
    <property type="component" value="Unassembled WGS sequence"/>
</dbReference>
<evidence type="ECO:0000313" key="2">
    <source>
        <dbReference type="EMBL" id="VVC88546.1"/>
    </source>
</evidence>
<proteinExistence type="predicted"/>
<feature type="domain" description="DDE-1" evidence="1">
    <location>
        <begin position="3"/>
        <end position="92"/>
    </location>
</feature>
<organism evidence="2 3">
    <name type="scientific">Leptidea sinapis</name>
    <dbReference type="NCBI Taxonomy" id="189913"/>
    <lineage>
        <taxon>Eukaryota</taxon>
        <taxon>Metazoa</taxon>
        <taxon>Ecdysozoa</taxon>
        <taxon>Arthropoda</taxon>
        <taxon>Hexapoda</taxon>
        <taxon>Insecta</taxon>
        <taxon>Pterygota</taxon>
        <taxon>Neoptera</taxon>
        <taxon>Endopterygota</taxon>
        <taxon>Lepidoptera</taxon>
        <taxon>Glossata</taxon>
        <taxon>Ditrysia</taxon>
        <taxon>Papilionoidea</taxon>
        <taxon>Pieridae</taxon>
        <taxon>Dismorphiinae</taxon>
        <taxon>Leptidea</taxon>
    </lineage>
</organism>
<sequence>MRLVLDGHVTDTKNLEAIELARAHGALIIMLCLPPHCTHRLLPLDVGIMGPLSTFYSQEVQLWLQNHPGRVGTKAANLFGTAFKRAATMENAVSAFSKTGLCAFNPHM</sequence>
<protein>
    <recommendedName>
        <fullName evidence="1">DDE-1 domain-containing protein</fullName>
    </recommendedName>
</protein>
<reference evidence="2 3" key="1">
    <citation type="submission" date="2017-07" db="EMBL/GenBank/DDBJ databases">
        <authorList>
            <person name="Talla V."/>
            <person name="Backstrom N."/>
        </authorList>
    </citation>
    <scope>NUCLEOTIDE SEQUENCE [LARGE SCALE GENOMIC DNA]</scope>
</reference>
<keyword evidence="3" id="KW-1185">Reference proteome</keyword>
<gene>
    <name evidence="2" type="ORF">LSINAPIS_LOCUS1891</name>
</gene>
<evidence type="ECO:0000313" key="3">
    <source>
        <dbReference type="Proteomes" id="UP000324832"/>
    </source>
</evidence>
<accession>A0A5E4PTT0</accession>
<dbReference type="InterPro" id="IPR004875">
    <property type="entry name" value="DDE_SF_endonuclease_dom"/>
</dbReference>
<dbReference type="Pfam" id="PF03184">
    <property type="entry name" value="DDE_1"/>
    <property type="match status" value="1"/>
</dbReference>
<name>A0A5E4PTT0_9NEOP</name>
<evidence type="ECO:0000259" key="1">
    <source>
        <dbReference type="Pfam" id="PF03184"/>
    </source>
</evidence>
<dbReference type="AlphaFoldDB" id="A0A5E4PTT0"/>
<dbReference type="EMBL" id="FZQP02000339">
    <property type="protein sequence ID" value="VVC88546.1"/>
    <property type="molecule type" value="Genomic_DNA"/>
</dbReference>
<dbReference type="GO" id="GO:0003676">
    <property type="term" value="F:nucleic acid binding"/>
    <property type="evidence" value="ECO:0007669"/>
    <property type="project" value="InterPro"/>
</dbReference>